<comment type="caution">
    <text evidence="1">The sequence shown here is derived from an EMBL/GenBank/DDBJ whole genome shotgun (WGS) entry which is preliminary data.</text>
</comment>
<protein>
    <submittedName>
        <fullName evidence="1">Uncharacterized protein</fullName>
    </submittedName>
</protein>
<organism evidence="1 2">
    <name type="scientific">Paracoccus liaowanqingii</name>
    <dbReference type="NCBI Taxonomy" id="2560053"/>
    <lineage>
        <taxon>Bacteria</taxon>
        <taxon>Pseudomonadati</taxon>
        <taxon>Pseudomonadota</taxon>
        <taxon>Alphaproteobacteria</taxon>
        <taxon>Rhodobacterales</taxon>
        <taxon>Paracoccaceae</taxon>
        <taxon>Paracoccus</taxon>
    </lineage>
</organism>
<gene>
    <name evidence="1" type="ORF">E4L95_05350</name>
</gene>
<proteinExistence type="predicted"/>
<evidence type="ECO:0000313" key="2">
    <source>
        <dbReference type="Proteomes" id="UP000297972"/>
    </source>
</evidence>
<keyword evidence="2" id="KW-1185">Reference proteome</keyword>
<dbReference type="Proteomes" id="UP000297972">
    <property type="component" value="Unassembled WGS sequence"/>
</dbReference>
<evidence type="ECO:0000313" key="1">
    <source>
        <dbReference type="EMBL" id="TGN67331.1"/>
    </source>
</evidence>
<sequence>MTKSKSTAATPQAQKTKYLSHEFNPSETNWAALTFPADPYGMSSKLRREFRDMVLRCRGSNEKFQHVLDNLEVLMAWAAARLEADKASNAVAAEAATARAAEEARQEEFRARIQAGTTIKVMATATGFIEQTRNGAVLAVYNTADDARGPVAAMAEMMLNEGRNPNSQVEIHAFGRPGIGSGQTLQQLAAIATGTTAQAPTAPAGLTGIRS</sequence>
<dbReference type="RefSeq" id="WP_135816720.1">
    <property type="nucleotide sequence ID" value="NZ_SRPG01000033.1"/>
</dbReference>
<accession>A0A4Z1CQW9</accession>
<dbReference type="AlphaFoldDB" id="A0A4Z1CQW9"/>
<reference evidence="1 2" key="1">
    <citation type="submission" date="2019-03" db="EMBL/GenBank/DDBJ databases">
        <authorList>
            <person name="Li J."/>
        </authorList>
    </citation>
    <scope>NUCLEOTIDE SEQUENCE [LARGE SCALE GENOMIC DNA]</scope>
    <source>
        <strain evidence="1 2">3058</strain>
    </source>
</reference>
<name>A0A4Z1CQW9_9RHOB</name>
<dbReference type="EMBL" id="SRPG01000033">
    <property type="protein sequence ID" value="TGN67331.1"/>
    <property type="molecule type" value="Genomic_DNA"/>
</dbReference>